<feature type="compositionally biased region" description="Polar residues" evidence="6">
    <location>
        <begin position="382"/>
        <end position="392"/>
    </location>
</feature>
<dbReference type="SUPFAM" id="SSF57196">
    <property type="entry name" value="EGF/Laminin"/>
    <property type="match status" value="1"/>
</dbReference>
<dbReference type="STRING" id="10020.ENSDORP00000015845"/>
<evidence type="ECO:0000256" key="1">
    <source>
        <dbReference type="ARBA" id="ARBA00022536"/>
    </source>
</evidence>
<dbReference type="InterPro" id="IPR013783">
    <property type="entry name" value="Ig-like_fold"/>
</dbReference>
<dbReference type="SUPFAM" id="SSF49265">
    <property type="entry name" value="Fibronectin type III"/>
    <property type="match status" value="1"/>
</dbReference>
<evidence type="ECO:0000256" key="8">
    <source>
        <dbReference type="SAM" id="SignalP"/>
    </source>
</evidence>
<evidence type="ECO:0000259" key="11">
    <source>
        <dbReference type="PROSITE" id="PS50853"/>
    </source>
</evidence>
<evidence type="ECO:0000256" key="7">
    <source>
        <dbReference type="SAM" id="Phobius"/>
    </source>
</evidence>
<feature type="region of interest" description="Disordered" evidence="6">
    <location>
        <begin position="775"/>
        <end position="811"/>
    </location>
</feature>
<keyword evidence="1 5" id="KW-0245">EGF-like domain</keyword>
<feature type="signal peptide" evidence="8">
    <location>
        <begin position="1"/>
        <end position="21"/>
    </location>
</feature>
<dbReference type="Pfam" id="PF00041">
    <property type="entry name" value="fn3"/>
    <property type="match status" value="1"/>
</dbReference>
<feature type="domain" description="SEA" evidence="9">
    <location>
        <begin position="620"/>
        <end position="732"/>
    </location>
</feature>
<dbReference type="RefSeq" id="XP_012882799.1">
    <property type="nucleotide sequence ID" value="XM_013027345.1"/>
</dbReference>
<proteinExistence type="predicted"/>
<dbReference type="Gene3D" id="2.10.25.10">
    <property type="entry name" value="Laminin"/>
    <property type="match status" value="1"/>
</dbReference>
<gene>
    <name evidence="16" type="primary">Umodl1</name>
</gene>
<evidence type="ECO:0000313" key="15">
    <source>
        <dbReference type="Proteomes" id="UP000081671"/>
    </source>
</evidence>
<feature type="domain" description="EGF-like" evidence="10">
    <location>
        <begin position="729"/>
        <end position="774"/>
    </location>
</feature>
<dbReference type="PANTHER" id="PTHR14002">
    <property type="entry name" value="ENDOGLIN/TGF-BETA RECEPTOR TYPE III"/>
    <property type="match status" value="1"/>
</dbReference>
<feature type="domain" description="Fibronectin type-III" evidence="11">
    <location>
        <begin position="537"/>
        <end position="623"/>
    </location>
</feature>
<dbReference type="InterPro" id="IPR000152">
    <property type="entry name" value="EGF-type_Asp/Asn_hydroxyl_site"/>
</dbReference>
<keyword evidence="2 8" id="KW-0732">Signal</keyword>
<dbReference type="PROSITE" id="PS50026">
    <property type="entry name" value="EGF_3"/>
    <property type="match status" value="1"/>
</dbReference>
<evidence type="ECO:0000259" key="13">
    <source>
        <dbReference type="PROSITE" id="PS51041"/>
    </source>
</evidence>
<dbReference type="GO" id="GO:0030414">
    <property type="term" value="F:peptidase inhibitor activity"/>
    <property type="evidence" value="ECO:0007669"/>
    <property type="project" value="InterPro"/>
</dbReference>
<feature type="chain" id="PRO_5010200743" evidence="8">
    <location>
        <begin position="22"/>
        <end position="1150"/>
    </location>
</feature>
<dbReference type="Pfam" id="PF23344">
    <property type="entry name" value="ZP-N"/>
    <property type="match status" value="1"/>
</dbReference>
<dbReference type="InterPro" id="IPR049883">
    <property type="entry name" value="NOTCH1_EGF-like"/>
</dbReference>
<dbReference type="PROSITE" id="PS51034">
    <property type="entry name" value="ZP_2"/>
    <property type="match status" value="1"/>
</dbReference>
<feature type="transmembrane region" description="Helical" evidence="7">
    <location>
        <begin position="1101"/>
        <end position="1124"/>
    </location>
</feature>
<dbReference type="InParanoid" id="A0A1S3G3D3"/>
<feature type="compositionally biased region" description="Pro residues" evidence="6">
    <location>
        <begin position="513"/>
        <end position="528"/>
    </location>
</feature>
<feature type="region of interest" description="Disordered" evidence="6">
    <location>
        <begin position="363"/>
        <end position="533"/>
    </location>
</feature>
<evidence type="ECO:0000259" key="9">
    <source>
        <dbReference type="PROSITE" id="PS50024"/>
    </source>
</evidence>
<evidence type="ECO:0000256" key="6">
    <source>
        <dbReference type="SAM" id="MobiDB-lite"/>
    </source>
</evidence>
<accession>A0A1S3G3D3</accession>
<dbReference type="GO" id="GO:0005509">
    <property type="term" value="F:calcium ion binding"/>
    <property type="evidence" value="ECO:0007669"/>
    <property type="project" value="InterPro"/>
</dbReference>
<protein>
    <submittedName>
        <fullName evidence="16">Uromodulin-like 1</fullName>
    </submittedName>
</protein>
<feature type="domain" description="EMI" evidence="13">
    <location>
        <begin position="33"/>
        <end position="106"/>
    </location>
</feature>
<dbReference type="Pfam" id="PF00095">
    <property type="entry name" value="WAP"/>
    <property type="match status" value="1"/>
</dbReference>
<name>A0A1S3G3D3_DIPOR</name>
<dbReference type="SMART" id="SM00060">
    <property type="entry name" value="FN3"/>
    <property type="match status" value="1"/>
</dbReference>
<dbReference type="InterPro" id="IPR036116">
    <property type="entry name" value="FN3_sf"/>
</dbReference>
<evidence type="ECO:0000313" key="16">
    <source>
        <dbReference type="RefSeq" id="XP_012882799.1"/>
    </source>
</evidence>
<dbReference type="PROSITE" id="PS50024">
    <property type="entry name" value="SEA"/>
    <property type="match status" value="1"/>
</dbReference>
<dbReference type="InterPro" id="IPR000082">
    <property type="entry name" value="SEA_dom"/>
</dbReference>
<dbReference type="InterPro" id="IPR001507">
    <property type="entry name" value="ZP_dom"/>
</dbReference>
<dbReference type="Gene3D" id="2.60.40.4100">
    <property type="entry name" value="Zona pellucida, ZP-C domain"/>
    <property type="match status" value="1"/>
</dbReference>
<dbReference type="InterPro" id="IPR001881">
    <property type="entry name" value="EGF-like_Ca-bd_dom"/>
</dbReference>
<dbReference type="CDD" id="cd00063">
    <property type="entry name" value="FN3"/>
    <property type="match status" value="1"/>
</dbReference>
<feature type="domain" description="ZP" evidence="12">
    <location>
        <begin position="824"/>
        <end position="1071"/>
    </location>
</feature>
<dbReference type="GeneID" id="105993956"/>
<evidence type="ECO:0000256" key="3">
    <source>
        <dbReference type="ARBA" id="ARBA00023157"/>
    </source>
</evidence>
<dbReference type="PROSITE" id="PS51390">
    <property type="entry name" value="WAP"/>
    <property type="match status" value="1"/>
</dbReference>
<dbReference type="SUPFAM" id="SSF57256">
    <property type="entry name" value="Elafin-like"/>
    <property type="match status" value="1"/>
</dbReference>
<dbReference type="PROSITE" id="PS51041">
    <property type="entry name" value="EMI"/>
    <property type="match status" value="1"/>
</dbReference>
<dbReference type="InterPro" id="IPR042235">
    <property type="entry name" value="ZP-C_dom"/>
</dbReference>
<dbReference type="CDD" id="cd00054">
    <property type="entry name" value="EGF_CA"/>
    <property type="match status" value="1"/>
</dbReference>
<keyword evidence="3" id="KW-1015">Disulfide bond</keyword>
<reference evidence="16" key="1">
    <citation type="submission" date="2025-08" db="UniProtKB">
        <authorList>
            <consortium name="RefSeq"/>
        </authorList>
    </citation>
    <scope>IDENTIFICATION</scope>
    <source>
        <tissue evidence="16">Kidney</tissue>
    </source>
</reference>
<dbReference type="GO" id="GO:0005576">
    <property type="term" value="C:extracellular region"/>
    <property type="evidence" value="ECO:0007669"/>
    <property type="project" value="InterPro"/>
</dbReference>
<dbReference type="InterPro" id="IPR036645">
    <property type="entry name" value="Elafin-like_sf"/>
</dbReference>
<keyword evidence="7" id="KW-0472">Membrane</keyword>
<evidence type="ECO:0000259" key="12">
    <source>
        <dbReference type="PROSITE" id="PS51034"/>
    </source>
</evidence>
<dbReference type="Gene3D" id="4.10.75.10">
    <property type="entry name" value="Elafin-like"/>
    <property type="match status" value="1"/>
</dbReference>
<dbReference type="Gene3D" id="2.60.40.3210">
    <property type="entry name" value="Zona pellucida, ZP-N domain"/>
    <property type="match status" value="1"/>
</dbReference>
<dbReference type="InterPro" id="IPR000742">
    <property type="entry name" value="EGF"/>
</dbReference>
<dbReference type="InterPro" id="IPR018097">
    <property type="entry name" value="EGF_Ca-bd_CS"/>
</dbReference>
<evidence type="ECO:0000259" key="14">
    <source>
        <dbReference type="PROSITE" id="PS51390"/>
    </source>
</evidence>
<feature type="domain" description="WAP" evidence="14">
    <location>
        <begin position="114"/>
        <end position="159"/>
    </location>
</feature>
<evidence type="ECO:0000256" key="5">
    <source>
        <dbReference type="PROSITE-ProRule" id="PRU00076"/>
    </source>
</evidence>
<dbReference type="InterPro" id="IPR011489">
    <property type="entry name" value="EMI_domain"/>
</dbReference>
<comment type="caution">
    <text evidence="5">Lacks conserved residue(s) required for the propagation of feature annotation.</text>
</comment>
<dbReference type="PROSITE" id="PS00010">
    <property type="entry name" value="ASX_HYDROXYL"/>
    <property type="match status" value="1"/>
</dbReference>
<dbReference type="InterPro" id="IPR055356">
    <property type="entry name" value="ZP-N"/>
</dbReference>
<evidence type="ECO:0000256" key="2">
    <source>
        <dbReference type="ARBA" id="ARBA00022729"/>
    </source>
</evidence>
<dbReference type="InterPro" id="IPR008197">
    <property type="entry name" value="WAP_dom"/>
</dbReference>
<dbReference type="PROSITE" id="PS01187">
    <property type="entry name" value="EGF_CA"/>
    <property type="match status" value="1"/>
</dbReference>
<keyword evidence="4" id="KW-0325">Glycoprotein</keyword>
<feature type="compositionally biased region" description="Polar residues" evidence="6">
    <location>
        <begin position="295"/>
        <end position="311"/>
    </location>
</feature>
<dbReference type="Pfam" id="PF07645">
    <property type="entry name" value="EGF_CA"/>
    <property type="match status" value="2"/>
</dbReference>
<evidence type="ECO:0000259" key="10">
    <source>
        <dbReference type="PROSITE" id="PS50026"/>
    </source>
</evidence>
<evidence type="ECO:0000256" key="4">
    <source>
        <dbReference type="ARBA" id="ARBA00023180"/>
    </source>
</evidence>
<dbReference type="InterPro" id="IPR003961">
    <property type="entry name" value="FN3_dom"/>
</dbReference>
<dbReference type="Pfam" id="PF00100">
    <property type="entry name" value="Zona_pellucida"/>
    <property type="match status" value="1"/>
</dbReference>
<dbReference type="FunCoup" id="A0A1S3G3D3">
    <property type="interactions" value="66"/>
</dbReference>
<dbReference type="SMART" id="SM00217">
    <property type="entry name" value="WAP"/>
    <property type="match status" value="1"/>
</dbReference>
<dbReference type="CDD" id="cd00199">
    <property type="entry name" value="WAP"/>
    <property type="match status" value="1"/>
</dbReference>
<dbReference type="SMART" id="SM00179">
    <property type="entry name" value="EGF_CA"/>
    <property type="match status" value="2"/>
</dbReference>
<dbReference type="Proteomes" id="UP000081671">
    <property type="component" value="Unplaced"/>
</dbReference>
<dbReference type="PROSITE" id="PS50853">
    <property type="entry name" value="FN3"/>
    <property type="match status" value="1"/>
</dbReference>
<dbReference type="KEGG" id="dord:105993956"/>
<dbReference type="InterPro" id="IPR055355">
    <property type="entry name" value="ZP-C"/>
</dbReference>
<dbReference type="AlphaFoldDB" id="A0A1S3G3D3"/>
<feature type="region of interest" description="Disordered" evidence="6">
    <location>
        <begin position="293"/>
        <end position="312"/>
    </location>
</feature>
<keyword evidence="7" id="KW-0812">Transmembrane</keyword>
<dbReference type="PANTHER" id="PTHR14002:SF22">
    <property type="entry name" value="UROMODULIN-LIKE 1"/>
    <property type="match status" value="1"/>
</dbReference>
<dbReference type="OrthoDB" id="10040649at2759"/>
<feature type="compositionally biased region" description="Low complexity" evidence="6">
    <location>
        <begin position="367"/>
        <end position="381"/>
    </location>
</feature>
<keyword evidence="7" id="KW-1133">Transmembrane helix</keyword>
<dbReference type="GO" id="GO:0071944">
    <property type="term" value="C:cell periphery"/>
    <property type="evidence" value="ECO:0007669"/>
    <property type="project" value="UniProtKB-ARBA"/>
</dbReference>
<dbReference type="PRINTS" id="PR00023">
    <property type="entry name" value="ZPELLUCIDA"/>
</dbReference>
<dbReference type="InterPro" id="IPR048290">
    <property type="entry name" value="ZP_chr"/>
</dbReference>
<organism evidence="15 16">
    <name type="scientific">Dipodomys ordii</name>
    <name type="common">Ord's kangaroo rat</name>
    <dbReference type="NCBI Taxonomy" id="10020"/>
    <lineage>
        <taxon>Eukaryota</taxon>
        <taxon>Metazoa</taxon>
        <taxon>Chordata</taxon>
        <taxon>Craniata</taxon>
        <taxon>Vertebrata</taxon>
        <taxon>Euteleostomi</taxon>
        <taxon>Mammalia</taxon>
        <taxon>Eutheria</taxon>
        <taxon>Euarchontoglires</taxon>
        <taxon>Glires</taxon>
        <taxon>Rodentia</taxon>
        <taxon>Castorimorpha</taxon>
        <taxon>Heteromyidae</taxon>
        <taxon>Dipodomyinae</taxon>
        <taxon>Dipodomys</taxon>
    </lineage>
</organism>
<dbReference type="CTD" id="89766"/>
<dbReference type="Gene3D" id="2.60.40.10">
    <property type="entry name" value="Immunoglobulins"/>
    <property type="match status" value="1"/>
</dbReference>
<dbReference type="SMART" id="SM00241">
    <property type="entry name" value="ZP"/>
    <property type="match status" value="1"/>
</dbReference>
<sequence length="1150" mass="122418">MPTTLGLALLAWAGALGLSQGSSFTEKGLSLLSYQLCNYHVTRRVQKVEAVQTSRVIYTSCGGWIPWRQCPKTVYQTQYLATEVPESKNVTDCCEGHEQLGLYCVLPLNRSREFASRPGSCPASEPELPTPRRCSWDTDCPGLQKCCPWPAGHRCTAPVPRAPPRSLVSWYNITVLVKMDFEDLQQVDPGFRNHTRLLYSLVTSALQPLNPAVHYLHSAGGDTFTTVSWLLLGLTRLLPVANVSAMLDDMVKRVYEVINIQVQDVNECLYDELHTCSEAELCQNMEGSHLCVRAQESSTSSPQRPNHTDSGMQEVPVHACVESGGPGMCGICPWLSLAGDVVNSTGSGLSAVAGVTVPALDSGTAVPSPESLTLSPSPWTPQGTPATSQAQTPGPPSRRGAGDLGSHDRNSTGPGAEEEAPSTAPSWETGPGSTRGGLSTAAAEAPAPPRGSPHGTKPSTPESPGQLLGNTTTEPPSPPTTKDASGHVVWHTGLPPRETPVNAATLQTKEPEPAPGPSLPSAPTPVPLQHPACGPGSVTRVTVSNVSSTGFHLQWAADPAPLPTFHLSLVPARGPAVSVDTQNTSVALSGLEPGVLHLVQITARACGKEGTRTDLKVRTAAQKLRGKVRIANVRYSEALGNASSQEHRDFVGRFLSTVREPLPAMLRQHMDAGGIRLNITSITNGSVVVDFTLLVIADVDIREVSAAFLSALHNASRLEVVRGDPFIQDFDECASMEHDCVPGTACHNTFGSFACSCAGGASNFHVEFSGRPCEGASPGNASQAPGPEQPLPPAGTRAGAVPGASSAAQGRAPRLTLTEAVDVSCEVEKVALAVQRRFLQQESIPAASLYLGQPSCNASSSNGSHVFLVAGWGECGTLVQSNMTDTVVRTTLRNDLSPEGVLHHPKILSPILCAFRNNLLASSGYAPQWGVYTIVEDLHGAGNFVTEMQVFIGDSPIPQNYSVSASDDVKIEVGLYRQKSNLRVVLMECWATPSSNARDPVTFGFINNSCPIPNTYTSVIQNGDSSKAQFKLRIFSFVNNSIVYLHCKLRVCLENPGATCKISCRNFRSVSNSEDSEFFQMSWGPLMRSERSSPCVKPGPGAGLILLIVGAVLVVVGAAAAFLITRYQRMTGNYNLKAQAGNFGYQVFYE</sequence>
<keyword evidence="15" id="KW-1185">Reference proteome</keyword>